<name>A0ABT5SCL7_9FLAO</name>
<dbReference type="EMBL" id="JAOSLC020000003">
    <property type="protein sequence ID" value="MDD7915866.1"/>
    <property type="molecule type" value="Genomic_DNA"/>
</dbReference>
<evidence type="ECO:0000313" key="1">
    <source>
        <dbReference type="EMBL" id="MDD7915866.1"/>
    </source>
</evidence>
<dbReference type="Proteomes" id="UP001151478">
    <property type="component" value="Unassembled WGS sequence"/>
</dbReference>
<protein>
    <recommendedName>
        <fullName evidence="3">6-bladed beta-propeller</fullName>
    </recommendedName>
</protein>
<evidence type="ECO:0008006" key="3">
    <source>
        <dbReference type="Google" id="ProtNLM"/>
    </source>
</evidence>
<dbReference type="PROSITE" id="PS51257">
    <property type="entry name" value="PROKAR_LIPOPROTEIN"/>
    <property type="match status" value="1"/>
</dbReference>
<accession>A0ABT5SCL7</accession>
<gene>
    <name evidence="1" type="ORF">N5A56_016180</name>
</gene>
<organism evidence="1 2">
    <name type="scientific">Polaribacter ponticola</name>
    <dbReference type="NCBI Taxonomy" id="2978475"/>
    <lineage>
        <taxon>Bacteria</taxon>
        <taxon>Pseudomonadati</taxon>
        <taxon>Bacteroidota</taxon>
        <taxon>Flavobacteriia</taxon>
        <taxon>Flavobacteriales</taxon>
        <taxon>Flavobacteriaceae</taxon>
    </lineage>
</organism>
<keyword evidence="2" id="KW-1185">Reference proteome</keyword>
<evidence type="ECO:0000313" key="2">
    <source>
        <dbReference type="Proteomes" id="UP001151478"/>
    </source>
</evidence>
<comment type="caution">
    <text evidence="1">The sequence shown here is derived from an EMBL/GenBank/DDBJ whole genome shotgun (WGS) entry which is preliminary data.</text>
</comment>
<proteinExistence type="predicted"/>
<sequence>MIKKIAIIFSVFLISSCHNFGQLKVVADLSKKIKEVSGTEVVLKSDLIWMINDSGNKPILFGLNEKGEIIKDIYIKSKNHDWEDLTSDEKGNIYIGDFGNNQSTRKNLRILKVSKKYLKKKNAEVEKIEFEYENQHKFPPKKKELYFDSEAFFTLRTSSIYSQKVE</sequence>
<reference evidence="1" key="1">
    <citation type="submission" date="2023-02" db="EMBL/GenBank/DDBJ databases">
        <title>Polaribacter ponticola sp. nov., isolated from seawater.</title>
        <authorList>
            <person name="Baek J.H."/>
            <person name="Kim J.M."/>
            <person name="Choi D.G."/>
            <person name="Jeon C.O."/>
        </authorList>
    </citation>
    <scope>NUCLEOTIDE SEQUENCE</scope>
    <source>
        <strain evidence="1">MSW5</strain>
    </source>
</reference>
<dbReference type="RefSeq" id="WP_265726415.1">
    <property type="nucleotide sequence ID" value="NZ_JAOSLC020000003.1"/>
</dbReference>